<dbReference type="SUPFAM" id="SSF51261">
    <property type="entry name" value="Duplicated hybrid motif"/>
    <property type="match status" value="1"/>
</dbReference>
<evidence type="ECO:0000256" key="2">
    <source>
        <dbReference type="SAM" id="SignalP"/>
    </source>
</evidence>
<dbReference type="GO" id="GO:0004222">
    <property type="term" value="F:metalloendopeptidase activity"/>
    <property type="evidence" value="ECO:0007669"/>
    <property type="project" value="TreeGrafter"/>
</dbReference>
<dbReference type="InterPro" id="IPR050570">
    <property type="entry name" value="Cell_wall_metabolism_enzyme"/>
</dbReference>
<dbReference type="EMBL" id="AWUW01000079">
    <property type="protein sequence ID" value="ERJ66373.1"/>
    <property type="molecule type" value="Genomic_DNA"/>
</dbReference>
<proteinExistence type="predicted"/>
<dbReference type="CDD" id="cd12797">
    <property type="entry name" value="M23_peptidase"/>
    <property type="match status" value="1"/>
</dbReference>
<sequence>MRKVRFKARWALSVFFATVLISISCVKNDPQTTIEEPMLGTKPFSSDLARSLQKSFERDYQETRVRSISDADTTLYFEGLSPKWEFAVRGYSPTKNKEYLEVPIDAEIALLTEGIHSDPSLLEGDEVELTNSTYLAIEKSLSTGSERSYFISYIPSKRFIEEGRSFVHRPGFVPNQFDGVVQYHELNGDYINGYVFEDGLATKIIKRASEEINQGNSSRGYDCVAKFVSESYSWTGLEYDLQNHVWIFTTYWSTRTRFVGYDCTYTYTHFQTELEIDPGSGGGGGGSNVEPPEEEPKPCESKDGKRSNPLVVMALAPTSGDKYSAGRYGYTRPNGRFHNGIDLHAEVGTPVYAMMDGIVTRVVSSQPDRDSKYPTKTKLPPDYESDPNNDTNDAGNRITIKSEFDGDVVLHSYWHLQAGSPIAINPSTQKTYKVGDKVLKGTIIGYTGITGNAYNVPNPHLHLNMRKNGKNCNPEEFLNATVKNQSKIETPCDE</sequence>
<dbReference type="Pfam" id="PF01551">
    <property type="entry name" value="Peptidase_M23"/>
    <property type="match status" value="1"/>
</dbReference>
<dbReference type="RefSeq" id="WP_021665488.1">
    <property type="nucleotide sequence ID" value="NZ_KI259170.1"/>
</dbReference>
<feature type="domain" description="M23ase beta-sheet core" evidence="3">
    <location>
        <begin position="336"/>
        <end position="474"/>
    </location>
</feature>
<evidence type="ECO:0000259" key="3">
    <source>
        <dbReference type="Pfam" id="PF01551"/>
    </source>
</evidence>
<evidence type="ECO:0000256" key="1">
    <source>
        <dbReference type="SAM" id="MobiDB-lite"/>
    </source>
</evidence>
<dbReference type="HOGENOM" id="CLU_551913_0_0_10"/>
<evidence type="ECO:0000313" key="4">
    <source>
        <dbReference type="EMBL" id="ERJ66373.1"/>
    </source>
</evidence>
<protein>
    <submittedName>
        <fullName evidence="4">Peptidase, M23 family</fullName>
    </submittedName>
</protein>
<evidence type="ECO:0000313" key="5">
    <source>
        <dbReference type="Proteomes" id="UP000016630"/>
    </source>
</evidence>
<dbReference type="InterPro" id="IPR011055">
    <property type="entry name" value="Dup_hybrid_motif"/>
</dbReference>
<organism evidence="4 5">
    <name type="scientific">Porphyromonas gingivalis F0570</name>
    <dbReference type="NCBI Taxonomy" id="1227271"/>
    <lineage>
        <taxon>Bacteria</taxon>
        <taxon>Pseudomonadati</taxon>
        <taxon>Bacteroidota</taxon>
        <taxon>Bacteroidia</taxon>
        <taxon>Bacteroidales</taxon>
        <taxon>Porphyromonadaceae</taxon>
        <taxon>Porphyromonas</taxon>
    </lineage>
</organism>
<feature type="compositionally biased region" description="Basic and acidic residues" evidence="1">
    <location>
        <begin position="294"/>
        <end position="306"/>
    </location>
</feature>
<comment type="caution">
    <text evidence="4">The sequence shown here is derived from an EMBL/GenBank/DDBJ whole genome shotgun (WGS) entry which is preliminary data.</text>
</comment>
<dbReference type="PROSITE" id="PS51257">
    <property type="entry name" value="PROKAR_LIPOPROTEIN"/>
    <property type="match status" value="1"/>
</dbReference>
<feature type="region of interest" description="Disordered" evidence="1">
    <location>
        <begin position="363"/>
        <end position="396"/>
    </location>
</feature>
<dbReference type="PANTHER" id="PTHR21666:SF270">
    <property type="entry name" value="MUREIN HYDROLASE ACTIVATOR ENVC"/>
    <property type="match status" value="1"/>
</dbReference>
<dbReference type="InterPro" id="IPR016047">
    <property type="entry name" value="M23ase_b-sheet_dom"/>
</dbReference>
<keyword evidence="2" id="KW-0732">Signal</keyword>
<accession>A0A0E2LR48</accession>
<reference evidence="4 5" key="1">
    <citation type="submission" date="2013-06" db="EMBL/GenBank/DDBJ databases">
        <authorList>
            <person name="Weinstock G."/>
            <person name="Sodergren E."/>
            <person name="Lobos E.A."/>
            <person name="Fulton L."/>
            <person name="Fulton R."/>
            <person name="Courtney L."/>
            <person name="Fronick C."/>
            <person name="O'Laughlin M."/>
            <person name="Godfrey J."/>
            <person name="Wilson R.M."/>
            <person name="Miner T."/>
            <person name="Farmer C."/>
            <person name="Delehaunty K."/>
            <person name="Cordes M."/>
            <person name="Minx P."/>
            <person name="Tomlinson C."/>
            <person name="Chen J."/>
            <person name="Wollam A."/>
            <person name="Pepin K.H."/>
            <person name="Bhonagiri V."/>
            <person name="Zhang X."/>
            <person name="Warren W."/>
            <person name="Mitreva M."/>
            <person name="Mardis E.R."/>
            <person name="Wilson R.K."/>
        </authorList>
    </citation>
    <scope>NUCLEOTIDE SEQUENCE [LARGE SCALE GENOMIC DNA]</scope>
    <source>
        <strain evidence="4 5">F0570</strain>
    </source>
</reference>
<feature type="region of interest" description="Disordered" evidence="1">
    <location>
        <begin position="276"/>
        <end position="308"/>
    </location>
</feature>
<feature type="chain" id="PRO_5002398877" evidence="2">
    <location>
        <begin position="28"/>
        <end position="494"/>
    </location>
</feature>
<dbReference type="PATRIC" id="fig|1227271.3.peg.984"/>
<dbReference type="PANTHER" id="PTHR21666">
    <property type="entry name" value="PEPTIDASE-RELATED"/>
    <property type="match status" value="1"/>
</dbReference>
<dbReference type="AlphaFoldDB" id="A0A0E2LR48"/>
<dbReference type="Proteomes" id="UP000016630">
    <property type="component" value="Unassembled WGS sequence"/>
</dbReference>
<feature type="signal peptide" evidence="2">
    <location>
        <begin position="1"/>
        <end position="27"/>
    </location>
</feature>
<dbReference type="Gene3D" id="2.70.70.10">
    <property type="entry name" value="Glucose Permease (Domain IIA)"/>
    <property type="match status" value="1"/>
</dbReference>
<gene>
    <name evidence="4" type="ORF">HMPREF1555_01132</name>
</gene>
<name>A0A0E2LR48_PORGN</name>